<evidence type="ECO:0000313" key="2">
    <source>
        <dbReference type="Proteomes" id="UP001153954"/>
    </source>
</evidence>
<organism evidence="1 2">
    <name type="scientific">Euphydryas editha</name>
    <name type="common">Edith's checkerspot</name>
    <dbReference type="NCBI Taxonomy" id="104508"/>
    <lineage>
        <taxon>Eukaryota</taxon>
        <taxon>Metazoa</taxon>
        <taxon>Ecdysozoa</taxon>
        <taxon>Arthropoda</taxon>
        <taxon>Hexapoda</taxon>
        <taxon>Insecta</taxon>
        <taxon>Pterygota</taxon>
        <taxon>Neoptera</taxon>
        <taxon>Endopterygota</taxon>
        <taxon>Lepidoptera</taxon>
        <taxon>Glossata</taxon>
        <taxon>Ditrysia</taxon>
        <taxon>Papilionoidea</taxon>
        <taxon>Nymphalidae</taxon>
        <taxon>Nymphalinae</taxon>
        <taxon>Euphydryas</taxon>
    </lineage>
</organism>
<name>A0AAU9UUI0_EUPED</name>
<keyword evidence="2" id="KW-1185">Reference proteome</keyword>
<gene>
    <name evidence="1" type="ORF">EEDITHA_LOCUS16445</name>
</gene>
<accession>A0AAU9UUI0</accession>
<dbReference type="AlphaFoldDB" id="A0AAU9UUI0"/>
<evidence type="ECO:0000313" key="1">
    <source>
        <dbReference type="EMBL" id="CAH2101717.1"/>
    </source>
</evidence>
<dbReference type="EMBL" id="CAKOGL010000024">
    <property type="protein sequence ID" value="CAH2101717.1"/>
    <property type="molecule type" value="Genomic_DNA"/>
</dbReference>
<proteinExistence type="predicted"/>
<reference evidence="1" key="1">
    <citation type="submission" date="2022-03" db="EMBL/GenBank/DDBJ databases">
        <authorList>
            <person name="Tunstrom K."/>
        </authorList>
    </citation>
    <scope>NUCLEOTIDE SEQUENCE</scope>
</reference>
<comment type="caution">
    <text evidence="1">The sequence shown here is derived from an EMBL/GenBank/DDBJ whole genome shotgun (WGS) entry which is preliminary data.</text>
</comment>
<protein>
    <submittedName>
        <fullName evidence="1">Uncharacterized protein</fullName>
    </submittedName>
</protein>
<sequence>MVTLLSITILDHKIYDVPYEVSRPPTPDVVKSDFQKLRENFENASQKIEKEEVIPKPILTKKVWKSSENVTDEFKNARSQVEKKFSTDVKRYKKKDTGRVGLSLPKRKESQLDVDRENVSTLFFI</sequence>
<dbReference type="Proteomes" id="UP001153954">
    <property type="component" value="Unassembled WGS sequence"/>
</dbReference>